<dbReference type="GO" id="GO:0009116">
    <property type="term" value="P:nucleoside metabolic process"/>
    <property type="evidence" value="ECO:0007669"/>
    <property type="project" value="InterPro"/>
</dbReference>
<dbReference type="Gene3D" id="3.40.50.1580">
    <property type="entry name" value="Nucleoside phosphorylase domain"/>
    <property type="match status" value="1"/>
</dbReference>
<keyword evidence="2" id="KW-1185">Reference proteome</keyword>
<reference evidence="1 2" key="1">
    <citation type="submission" date="2024-01" db="EMBL/GenBank/DDBJ databases">
        <title>Genomic insights into the taxonomy and metabolism of the cyanobacterium Pannus brasiliensis CCIBt3594.</title>
        <authorList>
            <person name="Machado M."/>
            <person name="Botero N.B."/>
            <person name="Andreote A.P.D."/>
            <person name="Feitosa A.M.T."/>
            <person name="Popin R."/>
            <person name="Sivonen K."/>
            <person name="Fiore M.F."/>
        </authorList>
    </citation>
    <scope>NUCLEOTIDE SEQUENCE [LARGE SCALE GENOMIC DNA]</scope>
    <source>
        <strain evidence="1 2">CCIBt3594</strain>
    </source>
</reference>
<dbReference type="Proteomes" id="UP001328733">
    <property type="component" value="Unassembled WGS sequence"/>
</dbReference>
<protein>
    <recommendedName>
        <fullName evidence="3">Nucleoside phosphorylase domain-containing protein</fullName>
    </recommendedName>
</protein>
<dbReference type="InterPro" id="IPR035994">
    <property type="entry name" value="Nucleoside_phosphorylase_sf"/>
</dbReference>
<dbReference type="RefSeq" id="WP_332866421.1">
    <property type="nucleotide sequence ID" value="NZ_JBAFSM010000037.1"/>
</dbReference>
<comment type="caution">
    <text evidence="1">The sequence shown here is derived from an EMBL/GenBank/DDBJ whole genome shotgun (WGS) entry which is preliminary data.</text>
</comment>
<sequence>MLRSRDIILVPKGAEYGAVCRGVARRTAEKPRVVAIAIGSIALRDFLQEWKQSIDFLDKPERQIVLVGLAGSLSDRYGVGEVVSYRGCGRENGEYFPCSAEWTEYPRVKGLTGDRVIDRAIEKRELGQRAGYDVVDMEGSIVLEALNGLNVGVIRVISDAVGQDLPDLQGAIDANGDLQPIPLAIAMIQRPIAAFHLIRGSLRALKVLEEVARIL</sequence>
<dbReference type="SUPFAM" id="SSF53167">
    <property type="entry name" value="Purine and uridine phosphorylases"/>
    <property type="match status" value="1"/>
</dbReference>
<gene>
    <name evidence="1" type="ORF">V0288_17540</name>
</gene>
<dbReference type="EMBL" id="JBAFSM010000037">
    <property type="protein sequence ID" value="MEG3438935.1"/>
    <property type="molecule type" value="Genomic_DNA"/>
</dbReference>
<evidence type="ECO:0008006" key="3">
    <source>
        <dbReference type="Google" id="ProtNLM"/>
    </source>
</evidence>
<organism evidence="1 2">
    <name type="scientific">Pannus brasiliensis CCIBt3594</name>
    <dbReference type="NCBI Taxonomy" id="1427578"/>
    <lineage>
        <taxon>Bacteria</taxon>
        <taxon>Bacillati</taxon>
        <taxon>Cyanobacteriota</taxon>
        <taxon>Cyanophyceae</taxon>
        <taxon>Oscillatoriophycideae</taxon>
        <taxon>Chroococcales</taxon>
        <taxon>Microcystaceae</taxon>
        <taxon>Pannus</taxon>
    </lineage>
</organism>
<dbReference type="GO" id="GO:0003824">
    <property type="term" value="F:catalytic activity"/>
    <property type="evidence" value="ECO:0007669"/>
    <property type="project" value="InterPro"/>
</dbReference>
<evidence type="ECO:0000313" key="2">
    <source>
        <dbReference type="Proteomes" id="UP001328733"/>
    </source>
</evidence>
<name>A0AAW9QPV6_9CHRO</name>
<accession>A0AAW9QPV6</accession>
<evidence type="ECO:0000313" key="1">
    <source>
        <dbReference type="EMBL" id="MEG3438935.1"/>
    </source>
</evidence>
<dbReference type="AlphaFoldDB" id="A0AAW9QPV6"/>
<proteinExistence type="predicted"/>